<dbReference type="SUPFAM" id="SSF57850">
    <property type="entry name" value="RING/U-box"/>
    <property type="match status" value="2"/>
</dbReference>
<feature type="region of interest" description="Disordered" evidence="2">
    <location>
        <begin position="569"/>
        <end position="594"/>
    </location>
</feature>
<reference evidence="4" key="1">
    <citation type="submission" date="2021-02" db="EMBL/GenBank/DDBJ databases">
        <authorList>
            <person name="Dougan E. K."/>
            <person name="Rhodes N."/>
            <person name="Thang M."/>
            <person name="Chan C."/>
        </authorList>
    </citation>
    <scope>NUCLEOTIDE SEQUENCE</scope>
</reference>
<feature type="non-terminal residue" evidence="4">
    <location>
        <position position="1"/>
    </location>
</feature>
<dbReference type="Pfam" id="PF13639">
    <property type="entry name" value="zf-RING_2"/>
    <property type="match status" value="1"/>
</dbReference>
<proteinExistence type="predicted"/>
<sequence>MAARDKESGGAAASDALVPFVNRVEVPVSSLPHFLQPEVHMSLQSAAKLLGFAGPEELKKYAAPLLKHFEPVETLGPSLGAEVFNRLVVLCSSKTPAARQLLQELSTSWRNPGGRSKTVDLPAEPISIVGSIPRWPGCAAELVGMEREPLERVRQYLQWRTRMKHFAGLACGIARICRFFKGHCRRFLRFACSWLACDMGAAASTDYLAADVSGVTTAHEHVLAPKRSRGLSLLSRGLWACNGCKRMSAFHPSMRCYSCVVGCNFDLCGNCFSSSRLGAIPDENEADIVRQASSLSVAALRLLHAETDSEIFEIISVGGDRLDVLRRAEQTSNQAAECAICYDALCNGQVAVLHNIAGKRSCRHFFHENCVAMLSSSSISSCPLCRVPFAVLRKVPSPMEDPRGWFLAMDADGKEKLTRQEVDDGLRAVLPVDDKGLESRFDMLWEHWDKTNSGDIGMDEFLDEDEGLLKWVIATTKTARERDLVPIPDVDKDREVWFRFWDMDHVGSLDKEQVMRALMKTFRDADVAEMRKVVGSLWTDFITSEGSISCEEFMRPGTGLLDKIVTDIRNAGGGGTEHSPPPPAPAGEERHQSISGQQCSCGKIHVRRGDRVRFAPGQAFRQAEESASELGTIVKDEEAANAVSVHWDYGGQSPLQNYAWPADPAGHEVVHADFLDIASPDVTALAADLRISSVAASELLRRSAAGEEVAGDEESLRKPLKVFHRCRILPDRDLVKQWFDTVPPCPCSRPTCNGGVKWNAQVEKHLGREAHLLKIDLRDDTVYVEVTGRCNCKLWVPCLAATPIFDPDTEQELRFAVGTRVECNMGESWAKGIVEGCWWRQEGWGNRNTSPYSIKLDDGNRISAPADEDRTIR</sequence>
<dbReference type="SMART" id="SM00184">
    <property type="entry name" value="RING"/>
    <property type="match status" value="1"/>
</dbReference>
<dbReference type="Proteomes" id="UP000654075">
    <property type="component" value="Unassembled WGS sequence"/>
</dbReference>
<name>A0A813G7X6_POLGL</name>
<evidence type="ECO:0000313" key="5">
    <source>
        <dbReference type="Proteomes" id="UP000654075"/>
    </source>
</evidence>
<feature type="domain" description="RING-type" evidence="3">
    <location>
        <begin position="338"/>
        <end position="386"/>
    </location>
</feature>
<dbReference type="AlphaFoldDB" id="A0A813G7X6"/>
<dbReference type="InterPro" id="IPR011992">
    <property type="entry name" value="EF-hand-dom_pair"/>
</dbReference>
<dbReference type="Gene3D" id="1.10.238.10">
    <property type="entry name" value="EF-hand"/>
    <property type="match status" value="1"/>
</dbReference>
<dbReference type="InterPro" id="IPR013083">
    <property type="entry name" value="Znf_RING/FYVE/PHD"/>
</dbReference>
<keyword evidence="1" id="KW-0862">Zinc</keyword>
<keyword evidence="1" id="KW-0479">Metal-binding</keyword>
<dbReference type="Gene3D" id="3.30.40.10">
    <property type="entry name" value="Zinc/RING finger domain, C3HC4 (zinc finger)"/>
    <property type="match status" value="1"/>
</dbReference>
<accession>A0A813G7X6</accession>
<dbReference type="PROSITE" id="PS50089">
    <property type="entry name" value="ZF_RING_2"/>
    <property type="match status" value="1"/>
</dbReference>
<evidence type="ECO:0000313" key="4">
    <source>
        <dbReference type="EMBL" id="CAE8622292.1"/>
    </source>
</evidence>
<dbReference type="SUPFAM" id="SSF47473">
    <property type="entry name" value="EF-hand"/>
    <property type="match status" value="1"/>
</dbReference>
<dbReference type="InterPro" id="IPR001841">
    <property type="entry name" value="Znf_RING"/>
</dbReference>
<evidence type="ECO:0000256" key="2">
    <source>
        <dbReference type="SAM" id="MobiDB-lite"/>
    </source>
</evidence>
<evidence type="ECO:0000259" key="3">
    <source>
        <dbReference type="PROSITE" id="PS50089"/>
    </source>
</evidence>
<dbReference type="EMBL" id="CAJNNV010027945">
    <property type="protein sequence ID" value="CAE8622292.1"/>
    <property type="molecule type" value="Genomic_DNA"/>
</dbReference>
<evidence type="ECO:0000256" key="1">
    <source>
        <dbReference type="PROSITE-ProRule" id="PRU00175"/>
    </source>
</evidence>
<keyword evidence="1" id="KW-0863">Zinc-finger</keyword>
<dbReference type="OrthoDB" id="418675at2759"/>
<comment type="caution">
    <text evidence="4">The sequence shown here is derived from an EMBL/GenBank/DDBJ whole genome shotgun (WGS) entry which is preliminary data.</text>
</comment>
<protein>
    <recommendedName>
        <fullName evidence="3">RING-type domain-containing protein</fullName>
    </recommendedName>
</protein>
<organism evidence="4 5">
    <name type="scientific">Polarella glacialis</name>
    <name type="common">Dinoflagellate</name>
    <dbReference type="NCBI Taxonomy" id="89957"/>
    <lineage>
        <taxon>Eukaryota</taxon>
        <taxon>Sar</taxon>
        <taxon>Alveolata</taxon>
        <taxon>Dinophyceae</taxon>
        <taxon>Suessiales</taxon>
        <taxon>Suessiaceae</taxon>
        <taxon>Polarella</taxon>
    </lineage>
</organism>
<keyword evidence="5" id="KW-1185">Reference proteome</keyword>
<gene>
    <name evidence="4" type="ORF">PGLA1383_LOCUS39748</name>
</gene>
<dbReference type="GO" id="GO:0008270">
    <property type="term" value="F:zinc ion binding"/>
    <property type="evidence" value="ECO:0007669"/>
    <property type="project" value="UniProtKB-KW"/>
</dbReference>